<feature type="short sequence motif" description="GXGXXG" evidence="6">
    <location>
        <begin position="68"/>
        <end position="73"/>
    </location>
</feature>
<feature type="region of interest" description="Disordered" evidence="7">
    <location>
        <begin position="31"/>
        <end position="59"/>
    </location>
</feature>
<keyword evidence="8" id="KW-0732">Signal</keyword>
<feature type="signal peptide" evidence="8">
    <location>
        <begin position="1"/>
        <end position="22"/>
    </location>
</feature>
<dbReference type="PANTHER" id="PTHR14226">
    <property type="entry name" value="NEUROPATHY TARGET ESTERASE/SWISS CHEESE D.MELANOGASTER"/>
    <property type="match status" value="1"/>
</dbReference>
<evidence type="ECO:0000256" key="6">
    <source>
        <dbReference type="PROSITE-ProRule" id="PRU01161"/>
    </source>
</evidence>
<evidence type="ECO:0000313" key="10">
    <source>
        <dbReference type="EMBL" id="RDK07658.1"/>
    </source>
</evidence>
<feature type="domain" description="PNPLA" evidence="9">
    <location>
        <begin position="64"/>
        <end position="255"/>
    </location>
</feature>
<accession>A0A370NQ39</accession>
<evidence type="ECO:0000256" key="3">
    <source>
        <dbReference type="ARBA" id="ARBA00022963"/>
    </source>
</evidence>
<evidence type="ECO:0000256" key="7">
    <source>
        <dbReference type="SAM" id="MobiDB-lite"/>
    </source>
</evidence>
<feature type="chain" id="PRO_5016901216" evidence="8">
    <location>
        <begin position="23"/>
        <end position="764"/>
    </location>
</feature>
<feature type="short sequence motif" description="DGA/G" evidence="6">
    <location>
        <begin position="242"/>
        <end position="244"/>
    </location>
</feature>
<dbReference type="InterPro" id="IPR016035">
    <property type="entry name" value="Acyl_Trfase/lysoPLipase"/>
</dbReference>
<keyword evidence="4 6" id="KW-0443">Lipid metabolism</keyword>
<comment type="subcellular location">
    <subcellularLocation>
        <location evidence="1">Membrane</location>
    </subcellularLocation>
</comment>
<keyword evidence="11" id="KW-1185">Reference proteome</keyword>
<evidence type="ECO:0000256" key="5">
    <source>
        <dbReference type="ARBA" id="ARBA00023136"/>
    </source>
</evidence>
<dbReference type="GO" id="GO:0019867">
    <property type="term" value="C:outer membrane"/>
    <property type="evidence" value="ECO:0007669"/>
    <property type="project" value="InterPro"/>
</dbReference>
<dbReference type="Proteomes" id="UP000255165">
    <property type="component" value="Unassembled WGS sequence"/>
</dbReference>
<evidence type="ECO:0000259" key="9">
    <source>
        <dbReference type="PROSITE" id="PS51635"/>
    </source>
</evidence>
<reference evidence="11" key="1">
    <citation type="submission" date="2018-06" db="EMBL/GenBank/DDBJ databases">
        <authorList>
            <person name="Feng T."/>
            <person name="Jeon C.O."/>
        </authorList>
    </citation>
    <scope>NUCLEOTIDE SEQUENCE [LARGE SCALE GENOMIC DNA]</scope>
    <source>
        <strain evidence="11">S23</strain>
    </source>
</reference>
<dbReference type="Pfam" id="PF01103">
    <property type="entry name" value="Omp85"/>
    <property type="match status" value="1"/>
</dbReference>
<keyword evidence="5" id="KW-0472">Membrane</keyword>
<comment type="caution">
    <text evidence="10">The sequence shown here is derived from an EMBL/GenBank/DDBJ whole genome shotgun (WGS) entry which is preliminary data.</text>
</comment>
<dbReference type="PANTHER" id="PTHR14226:SF29">
    <property type="entry name" value="NEUROPATHY TARGET ESTERASE SWS"/>
    <property type="match status" value="1"/>
</dbReference>
<dbReference type="Pfam" id="PF01734">
    <property type="entry name" value="Patatin"/>
    <property type="match status" value="1"/>
</dbReference>
<proteinExistence type="predicted"/>
<evidence type="ECO:0000313" key="11">
    <source>
        <dbReference type="Proteomes" id="UP000255165"/>
    </source>
</evidence>
<keyword evidence="2 6" id="KW-0378">Hydrolase</keyword>
<dbReference type="PROSITE" id="PS51635">
    <property type="entry name" value="PNPLA"/>
    <property type="match status" value="1"/>
</dbReference>
<dbReference type="InterPro" id="IPR002641">
    <property type="entry name" value="PNPLA_dom"/>
</dbReference>
<feature type="short sequence motif" description="GXSXG" evidence="6">
    <location>
        <begin position="95"/>
        <end position="99"/>
    </location>
</feature>
<dbReference type="InterPro" id="IPR000184">
    <property type="entry name" value="Bac_surfAg_D15"/>
</dbReference>
<evidence type="ECO:0000256" key="8">
    <source>
        <dbReference type="SAM" id="SignalP"/>
    </source>
</evidence>
<keyword evidence="3 6" id="KW-0442">Lipid degradation</keyword>
<evidence type="ECO:0000256" key="1">
    <source>
        <dbReference type="ARBA" id="ARBA00004370"/>
    </source>
</evidence>
<evidence type="ECO:0000256" key="4">
    <source>
        <dbReference type="ARBA" id="ARBA00023098"/>
    </source>
</evidence>
<dbReference type="CDD" id="cd07205">
    <property type="entry name" value="Pat_PNPLA6_PNPLA7_NTE1_like"/>
    <property type="match status" value="1"/>
</dbReference>
<dbReference type="Gene3D" id="2.40.160.50">
    <property type="entry name" value="membrane protein fhac: a member of the omp85/tpsb transporter family"/>
    <property type="match status" value="1"/>
</dbReference>
<organism evidence="10 11">
    <name type="scientific">Cupriavidus lacunae</name>
    <dbReference type="NCBI Taxonomy" id="2666307"/>
    <lineage>
        <taxon>Bacteria</taxon>
        <taxon>Pseudomonadati</taxon>
        <taxon>Pseudomonadota</taxon>
        <taxon>Betaproteobacteria</taxon>
        <taxon>Burkholderiales</taxon>
        <taxon>Burkholderiaceae</taxon>
        <taxon>Cupriavidus</taxon>
    </lineage>
</organism>
<dbReference type="Gene3D" id="3.40.1090.10">
    <property type="entry name" value="Cytosolic phospholipase A2 catalytic domain"/>
    <property type="match status" value="2"/>
</dbReference>
<dbReference type="GO" id="GO:0016042">
    <property type="term" value="P:lipid catabolic process"/>
    <property type="evidence" value="ECO:0007669"/>
    <property type="project" value="UniProtKB-UniRule"/>
</dbReference>
<dbReference type="RefSeq" id="WP_115214010.1">
    <property type="nucleotide sequence ID" value="NZ_QKWJ01000037.1"/>
</dbReference>
<gene>
    <name evidence="10" type="ORF">DN412_24790</name>
</gene>
<sequence>MLLRTLRALVVATALSPSLVFALDDVPPGTGGASGPPLPAASAPSQSGVPTPTPTPGGRPRICLVLSGGGARGAAHIGVLKVLESLRVPIDCIAGTSMGSLVGAAYATGIEPDEMEKIVGGLSASALFRERPPRQNLSSRRKEEDRSNLVTPEIGVKGGELLLPKGAFTGVQLEKVLRELAGAPGYRNFDKLPIPYRAVATDLVTGTAVVFSEGELVRAMRASMSVPGVIAPVEYEGKMLVDGGLVNNLPVDVAHAMGADIIIAVNLGTSLMPRESLKSALSVTMQMLNILTEQNVRKALAMLGPNDILIEPELGDFSAGDFDHLSKTIPIGEAAAQKVEARLAALSLPPEQYAMLRKRQLMLPPADSRPVDEVRIAPMERVNREFITSSIQTKPGEPLNEQRLDDDLSRIFGTGDFEHVDYRILEEPGKRVLSVDAIEKSYGPNYVRFGLGLSTDFRGDTYFNLLASYRRTWLNSYGAEWRTDVQVGQTSRLTSELYQPVNANQSLFVAPRIELERRRQNVFQDTSRIATYDFRRYDFGFDVGTQFTKYGELRAGVVFGHQNIALSTGPQFLVPPVTSVQRGAFTSRFLIDQLDSAIFPREGYAGGVNIYASRPELGADQTYTKAEGSGTYAWSSGRHTLNLGFRAGTNIGGDPLPNYDLFQWGGFLQQSGYSTGQLLGQNLQFVRAVYYNKVARQSLLEGVYGGFSLELGRMGGPLVPGNPTGWLKSGSVFVAIDSPIGPLYVAYGRAAAGHYGFYLFLGKP</sequence>
<dbReference type="InterPro" id="IPR050301">
    <property type="entry name" value="NTE"/>
</dbReference>
<dbReference type="SUPFAM" id="SSF52151">
    <property type="entry name" value="FabD/lysophospholipase-like"/>
    <property type="match status" value="1"/>
</dbReference>
<protein>
    <submittedName>
        <fullName evidence="10">Esterase</fullName>
    </submittedName>
</protein>
<evidence type="ECO:0000256" key="2">
    <source>
        <dbReference type="ARBA" id="ARBA00022801"/>
    </source>
</evidence>
<dbReference type="EMBL" id="QKWJ01000037">
    <property type="protein sequence ID" value="RDK07658.1"/>
    <property type="molecule type" value="Genomic_DNA"/>
</dbReference>
<dbReference type="AlphaFoldDB" id="A0A370NQ39"/>
<feature type="compositionally biased region" description="Low complexity" evidence="7">
    <location>
        <begin position="40"/>
        <end position="50"/>
    </location>
</feature>
<dbReference type="Gene3D" id="3.10.20.310">
    <property type="entry name" value="membrane protein fhac"/>
    <property type="match status" value="1"/>
</dbReference>
<feature type="active site" description="Nucleophile" evidence="6">
    <location>
        <position position="97"/>
    </location>
</feature>
<dbReference type="GO" id="GO:0016787">
    <property type="term" value="F:hydrolase activity"/>
    <property type="evidence" value="ECO:0007669"/>
    <property type="project" value="UniProtKB-UniRule"/>
</dbReference>
<name>A0A370NQ39_9BURK</name>
<feature type="active site" description="Proton acceptor" evidence="6">
    <location>
        <position position="242"/>
    </location>
</feature>